<keyword evidence="4" id="KW-1185">Reference proteome</keyword>
<organism evidence="3 4">
    <name type="scientific">Peloplasma aerotolerans</name>
    <dbReference type="NCBI Taxonomy" id="3044389"/>
    <lineage>
        <taxon>Bacteria</taxon>
        <taxon>Bacillati</taxon>
        <taxon>Mycoplasmatota</taxon>
        <taxon>Mollicutes</taxon>
        <taxon>Acholeplasmatales</taxon>
        <taxon>Acholeplasmataceae</taxon>
        <taxon>Peloplasma</taxon>
    </lineage>
</organism>
<dbReference type="AlphaFoldDB" id="A0AAW6U6G8"/>
<evidence type="ECO:0000313" key="3">
    <source>
        <dbReference type="EMBL" id="MDI6452127.1"/>
    </source>
</evidence>
<feature type="domain" description="Sulfatase-modifying factor enzyme-like" evidence="2">
    <location>
        <begin position="121"/>
        <end position="368"/>
    </location>
</feature>
<dbReference type="PANTHER" id="PTHR23150:SF35">
    <property type="entry name" value="BLL6746 PROTEIN"/>
    <property type="match status" value="1"/>
</dbReference>
<dbReference type="InterPro" id="IPR051043">
    <property type="entry name" value="Sulfatase_Mod_Factor_Kinase"/>
</dbReference>
<dbReference type="SUPFAM" id="SSF56436">
    <property type="entry name" value="C-type lectin-like"/>
    <property type="match status" value="1"/>
</dbReference>
<proteinExistence type="predicted"/>
<protein>
    <submittedName>
        <fullName evidence="3">SUMF1/EgtB/PvdO family nonheme iron enzyme</fullName>
    </submittedName>
</protein>
<comment type="caution">
    <text evidence="3">The sequence shown here is derived from an EMBL/GenBank/DDBJ whole genome shotgun (WGS) entry which is preliminary data.</text>
</comment>
<sequence>MRKGKMAATRFFIMVLLLMVFFVLEGFSVEAKQRQAEEPQSQDTVDEPREKEEKRHKGWDRVVENFIERGVMPPEHVDNDLFNYVREALKEDEALLPMVTVGEPGVDYLIPVGTNDYGRATVAGGYQMAIYATTYEAWYEVRIWAEANGYYFQNQGREGHDGMMGAEPTESMREPVTGVSWRDVVVWTNAYSEMMELEPVYRTPSELIIKDSRHTNGAVVDSAIQTNNNGFRLSTNTEWEMAARWKNDIESTDGSILVGGRYWTPGNYASGATANTSNEEATQAVAWYGLNSNGTTHPVGELLPNHLGMYDMSGNVFEWAFTSYGWVKVVRSGSFDITIQNIYYIQAGQTHTYYKDRTAINVGFRIVRNAV</sequence>
<feature type="compositionally biased region" description="Basic and acidic residues" evidence="1">
    <location>
        <begin position="46"/>
        <end position="56"/>
    </location>
</feature>
<dbReference type="Proteomes" id="UP001431532">
    <property type="component" value="Unassembled WGS sequence"/>
</dbReference>
<dbReference type="Pfam" id="PF03781">
    <property type="entry name" value="FGE-sulfatase"/>
    <property type="match status" value="1"/>
</dbReference>
<evidence type="ECO:0000313" key="4">
    <source>
        <dbReference type="Proteomes" id="UP001431532"/>
    </source>
</evidence>
<name>A0AAW6U6G8_9MOLU</name>
<accession>A0AAW6U6G8</accession>
<dbReference type="RefSeq" id="WP_282838541.1">
    <property type="nucleotide sequence ID" value="NZ_JASCXW010000002.1"/>
</dbReference>
<feature type="region of interest" description="Disordered" evidence="1">
    <location>
        <begin position="33"/>
        <end position="56"/>
    </location>
</feature>
<dbReference type="InterPro" id="IPR016187">
    <property type="entry name" value="CTDL_fold"/>
</dbReference>
<dbReference type="EMBL" id="JASCXW010000002">
    <property type="protein sequence ID" value="MDI6452127.1"/>
    <property type="molecule type" value="Genomic_DNA"/>
</dbReference>
<dbReference type="InterPro" id="IPR042095">
    <property type="entry name" value="SUMF_sf"/>
</dbReference>
<dbReference type="Gene3D" id="3.90.1580.10">
    <property type="entry name" value="paralog of FGE (formylglycine-generating enzyme)"/>
    <property type="match status" value="1"/>
</dbReference>
<dbReference type="PANTHER" id="PTHR23150">
    <property type="entry name" value="SULFATASE MODIFYING FACTOR 1, 2"/>
    <property type="match status" value="1"/>
</dbReference>
<evidence type="ECO:0000256" key="1">
    <source>
        <dbReference type="SAM" id="MobiDB-lite"/>
    </source>
</evidence>
<dbReference type="InterPro" id="IPR005532">
    <property type="entry name" value="SUMF_dom"/>
</dbReference>
<gene>
    <name evidence="3" type="ORF">QJ521_01000</name>
</gene>
<evidence type="ECO:0000259" key="2">
    <source>
        <dbReference type="Pfam" id="PF03781"/>
    </source>
</evidence>
<reference evidence="3" key="1">
    <citation type="submission" date="2023-05" db="EMBL/GenBank/DDBJ databases">
        <title>Mariniplasma microaerophilum sp. nov., a novel anaerobic mollicute isolated from terrestrial mud volcano, Taman Peninsula, Russia.</title>
        <authorList>
            <person name="Khomyakova M.A."/>
            <person name="Merkel A.Y."/>
            <person name="Slobodkin A.I."/>
        </authorList>
    </citation>
    <scope>NUCLEOTIDE SEQUENCE</scope>
    <source>
        <strain evidence="3">M4Ah</strain>
    </source>
</reference>
<dbReference type="GO" id="GO:0120147">
    <property type="term" value="F:formylglycine-generating oxidase activity"/>
    <property type="evidence" value="ECO:0007669"/>
    <property type="project" value="TreeGrafter"/>
</dbReference>